<accession>A0AAV7M2X4</accession>
<dbReference type="AlphaFoldDB" id="A0AAV7M2X4"/>
<evidence type="ECO:0000256" key="1">
    <source>
        <dbReference type="SAM" id="MobiDB-lite"/>
    </source>
</evidence>
<dbReference type="Proteomes" id="UP001066276">
    <property type="component" value="Chromosome 10"/>
</dbReference>
<keyword evidence="3" id="KW-1185">Reference proteome</keyword>
<evidence type="ECO:0000313" key="2">
    <source>
        <dbReference type="EMBL" id="KAJ1096917.1"/>
    </source>
</evidence>
<dbReference type="EMBL" id="JANPWB010000014">
    <property type="protein sequence ID" value="KAJ1096917.1"/>
    <property type="molecule type" value="Genomic_DNA"/>
</dbReference>
<proteinExistence type="predicted"/>
<organism evidence="2 3">
    <name type="scientific">Pleurodeles waltl</name>
    <name type="common">Iberian ribbed newt</name>
    <dbReference type="NCBI Taxonomy" id="8319"/>
    <lineage>
        <taxon>Eukaryota</taxon>
        <taxon>Metazoa</taxon>
        <taxon>Chordata</taxon>
        <taxon>Craniata</taxon>
        <taxon>Vertebrata</taxon>
        <taxon>Euteleostomi</taxon>
        <taxon>Amphibia</taxon>
        <taxon>Batrachia</taxon>
        <taxon>Caudata</taxon>
        <taxon>Salamandroidea</taxon>
        <taxon>Salamandridae</taxon>
        <taxon>Pleurodelinae</taxon>
        <taxon>Pleurodeles</taxon>
    </lineage>
</organism>
<feature type="compositionally biased region" description="Low complexity" evidence="1">
    <location>
        <begin position="52"/>
        <end position="61"/>
    </location>
</feature>
<protein>
    <submittedName>
        <fullName evidence="2">Uncharacterized protein</fullName>
    </submittedName>
</protein>
<sequence length="83" mass="8515">MIAGRPQRFQGPCTSPGAALLRHPMGCTFIRALRPPPAPLLQRGDSARRKAAASGASAGRRPSLTRSGSVRPQAPSGAATGAR</sequence>
<reference evidence="2" key="1">
    <citation type="journal article" date="2022" name="bioRxiv">
        <title>Sequencing and chromosome-scale assembly of the giantPleurodeles waltlgenome.</title>
        <authorList>
            <person name="Brown T."/>
            <person name="Elewa A."/>
            <person name="Iarovenko S."/>
            <person name="Subramanian E."/>
            <person name="Araus A.J."/>
            <person name="Petzold A."/>
            <person name="Susuki M."/>
            <person name="Suzuki K.-i.T."/>
            <person name="Hayashi T."/>
            <person name="Toyoda A."/>
            <person name="Oliveira C."/>
            <person name="Osipova E."/>
            <person name="Leigh N.D."/>
            <person name="Simon A."/>
            <person name="Yun M.H."/>
        </authorList>
    </citation>
    <scope>NUCLEOTIDE SEQUENCE</scope>
    <source>
        <strain evidence="2">20211129_DDA</strain>
        <tissue evidence="2">Liver</tissue>
    </source>
</reference>
<name>A0AAV7M2X4_PLEWA</name>
<evidence type="ECO:0000313" key="3">
    <source>
        <dbReference type="Proteomes" id="UP001066276"/>
    </source>
</evidence>
<feature type="region of interest" description="Disordered" evidence="1">
    <location>
        <begin position="37"/>
        <end position="83"/>
    </location>
</feature>
<comment type="caution">
    <text evidence="2">The sequence shown here is derived from an EMBL/GenBank/DDBJ whole genome shotgun (WGS) entry which is preliminary data.</text>
</comment>
<gene>
    <name evidence="2" type="ORF">NDU88_002047</name>
</gene>